<sequence>MIDSVEIIQRENPFHKFVMRARCGKVFERRLWPCERYAGKRAPFPLYREGSGDCVRHPFAKDVVERGALAPGQAHLRLPFGGERNVCCAEIAADAANARGGGLQDGLIQRIGQRGERGGILRIAIVYARLKRDKRRVPRRPVRAHPCFHEPCRRIKRDIDDLILRHVPVQARARDESRFPAEHLRGIRGRVAGKRVCPKASLV</sequence>
<comment type="caution">
    <text evidence="1">The sequence shown here is derived from an EMBL/GenBank/DDBJ whole genome shotgun (WGS) entry which is preliminary data.</text>
</comment>
<gene>
    <name evidence="1" type="ORF">SDC9_129382</name>
</gene>
<dbReference type="EMBL" id="VSSQ01031434">
    <property type="protein sequence ID" value="MPM82321.1"/>
    <property type="molecule type" value="Genomic_DNA"/>
</dbReference>
<reference evidence="1" key="1">
    <citation type="submission" date="2019-08" db="EMBL/GenBank/DDBJ databases">
        <authorList>
            <person name="Kucharzyk K."/>
            <person name="Murdoch R.W."/>
            <person name="Higgins S."/>
            <person name="Loffler F."/>
        </authorList>
    </citation>
    <scope>NUCLEOTIDE SEQUENCE</scope>
</reference>
<dbReference type="AlphaFoldDB" id="A0A645CZL3"/>
<evidence type="ECO:0000313" key="1">
    <source>
        <dbReference type="EMBL" id="MPM82321.1"/>
    </source>
</evidence>
<name>A0A645CZL3_9ZZZZ</name>
<protein>
    <submittedName>
        <fullName evidence="1">Uncharacterized protein</fullName>
    </submittedName>
</protein>
<proteinExistence type="predicted"/>
<organism evidence="1">
    <name type="scientific">bioreactor metagenome</name>
    <dbReference type="NCBI Taxonomy" id="1076179"/>
    <lineage>
        <taxon>unclassified sequences</taxon>
        <taxon>metagenomes</taxon>
        <taxon>ecological metagenomes</taxon>
    </lineage>
</organism>
<accession>A0A645CZL3</accession>